<feature type="transmembrane region" description="Helical" evidence="5">
    <location>
        <begin position="343"/>
        <end position="360"/>
    </location>
</feature>
<dbReference type="EMBL" id="KB740363">
    <property type="protein sequence ID" value="ENN80809.1"/>
    <property type="molecule type" value="Genomic_DNA"/>
</dbReference>
<feature type="transmembrane region" description="Helical" evidence="5">
    <location>
        <begin position="274"/>
        <end position="300"/>
    </location>
</feature>
<dbReference type="GO" id="GO:0097037">
    <property type="term" value="P:heme export"/>
    <property type="evidence" value="ECO:0007669"/>
    <property type="project" value="TreeGrafter"/>
</dbReference>
<evidence type="ECO:0000259" key="6">
    <source>
        <dbReference type="PROSITE" id="PS50850"/>
    </source>
</evidence>
<evidence type="ECO:0000313" key="11">
    <source>
        <dbReference type="Proteomes" id="UP000030742"/>
    </source>
</evidence>
<dbReference type="KEGG" id="dpa:109533243"/>
<dbReference type="GO" id="GO:0020037">
    <property type="term" value="F:heme binding"/>
    <property type="evidence" value="ECO:0007669"/>
    <property type="project" value="TreeGrafter"/>
</dbReference>
<gene>
    <name evidence="9" type="primary">109533243</name>
    <name evidence="8" type="ORF">D910_04902</name>
    <name evidence="7" type="ORF">YQE_02780</name>
</gene>
<feature type="transmembrane region" description="Helical" evidence="5">
    <location>
        <begin position="173"/>
        <end position="194"/>
    </location>
</feature>
<dbReference type="InterPro" id="IPR049680">
    <property type="entry name" value="FLVCR1-2_SLC49-like"/>
</dbReference>
<dbReference type="PANTHER" id="PTHR10924:SF4">
    <property type="entry name" value="GH15861P"/>
    <property type="match status" value="1"/>
</dbReference>
<dbReference type="InterPro" id="IPR020846">
    <property type="entry name" value="MFS_dom"/>
</dbReference>
<feature type="non-terminal residue" evidence="7">
    <location>
        <position position="1"/>
    </location>
</feature>
<feature type="transmembrane region" description="Helical" evidence="5">
    <location>
        <begin position="312"/>
        <end position="331"/>
    </location>
</feature>
<evidence type="ECO:0000313" key="7">
    <source>
        <dbReference type="EMBL" id="ENN80809.1"/>
    </source>
</evidence>
<keyword evidence="10" id="KW-1185">Reference proteome</keyword>
<feature type="transmembrane region" description="Helical" evidence="5">
    <location>
        <begin position="215"/>
        <end position="234"/>
    </location>
</feature>
<dbReference type="HOGENOM" id="CLU_023132_0_1_1"/>
<comment type="subcellular location">
    <subcellularLocation>
        <location evidence="1">Membrane</location>
        <topology evidence="1">Multi-pass membrane protein</topology>
    </subcellularLocation>
</comment>
<feature type="domain" description="Major facilitator superfamily (MFS) profile" evidence="6">
    <location>
        <begin position="49"/>
        <end position="456"/>
    </location>
</feature>
<proteinExistence type="predicted"/>
<dbReference type="GO" id="GO:0016020">
    <property type="term" value="C:membrane"/>
    <property type="evidence" value="ECO:0007669"/>
    <property type="project" value="UniProtKB-SubCell"/>
</dbReference>
<dbReference type="Gene3D" id="1.20.1250.20">
    <property type="entry name" value="MFS general substrate transporter like domains"/>
    <property type="match status" value="1"/>
</dbReference>
<dbReference type="GO" id="GO:0015232">
    <property type="term" value="F:heme transmembrane transporter activity"/>
    <property type="evidence" value="ECO:0007669"/>
    <property type="project" value="TreeGrafter"/>
</dbReference>
<reference evidence="10 11" key="1">
    <citation type="journal article" date="2013" name="Genome Biol.">
        <title>Draft genome of the mountain pine beetle, Dendroctonus ponderosae Hopkins, a major forest pest.</title>
        <authorList>
            <person name="Keeling C.I."/>
            <person name="Yuen M.M."/>
            <person name="Liao N.Y."/>
            <person name="Docking T.R."/>
            <person name="Chan S.K."/>
            <person name="Taylor G.A."/>
            <person name="Palmquist D.L."/>
            <person name="Jackman S.D."/>
            <person name="Nguyen A."/>
            <person name="Li M."/>
            <person name="Henderson H."/>
            <person name="Janes J.K."/>
            <person name="Zhao Y."/>
            <person name="Pandoh P."/>
            <person name="Moore R."/>
            <person name="Sperling F.A."/>
            <person name="Huber D.P."/>
            <person name="Birol I."/>
            <person name="Jones S.J."/>
            <person name="Bohlmann J."/>
        </authorList>
    </citation>
    <scope>NUCLEOTIDE SEQUENCE</scope>
</reference>
<feature type="transmembrane region" description="Helical" evidence="5">
    <location>
        <begin position="111"/>
        <end position="132"/>
    </location>
</feature>
<keyword evidence="3 5" id="KW-1133">Transmembrane helix</keyword>
<evidence type="ECO:0000256" key="5">
    <source>
        <dbReference type="SAM" id="Phobius"/>
    </source>
</evidence>
<dbReference type="SUPFAM" id="SSF103473">
    <property type="entry name" value="MFS general substrate transporter"/>
    <property type="match status" value="1"/>
</dbReference>
<evidence type="ECO:0000313" key="8">
    <source>
        <dbReference type="EMBL" id="ERL87510.1"/>
    </source>
</evidence>
<dbReference type="STRING" id="77166.N6TK15"/>
<evidence type="ECO:0000313" key="10">
    <source>
        <dbReference type="Proteomes" id="UP000019118"/>
    </source>
</evidence>
<feature type="transmembrane region" description="Helical" evidence="5">
    <location>
        <begin position="139"/>
        <end position="161"/>
    </location>
</feature>
<evidence type="ECO:0000256" key="2">
    <source>
        <dbReference type="ARBA" id="ARBA00022692"/>
    </source>
</evidence>
<evidence type="ECO:0000256" key="1">
    <source>
        <dbReference type="ARBA" id="ARBA00004141"/>
    </source>
</evidence>
<dbReference type="AlphaFoldDB" id="N6TK15"/>
<dbReference type="OrthoDB" id="422206at2759"/>
<keyword evidence="4 5" id="KW-0472">Membrane</keyword>
<sequence>MQRWLVKLGRASLMMANNEKSNTPMLGAHIPFDQNSVEVVKAFNSRWYILAVYVYYATISCFQWVEYSIVTNIVMHYYQVSLSAVDWTGVMFMIVWPIFVFPSSFLIDKLGLRFAALAGCFLTALGATIKLFSIDQGAFSVVLIGQAIVSLSQVFILSLPPKLAVTWFKPNEVSTVCSIGVFGMQLGCALGFLVPPMVVKDVEDLQEIALSLKRLCWALAIAIIPACLAVVLYFPHMPKYPPSMAQAEERRKVQVVTMKTFLQSLKDLLTNMGFLVHMLGYSISFGIFSAFGTLLNHFVLSYFPGATEDAGRMGLVMILFGMTGGFLVGIVLDKTHKYKETNLLIYIGTAICLGALVVCLKIQAKLLAYLTIAIFGFFLNAYIPAGIEFASELTYPTNESTTTGLLTAASQTLGVIFTLALSEVNQSWGTIWSLLIQIGLLVIGCVLTALVPNNLRRQEAFNKGGNPVEFVAVSQEESLPIKG</sequence>
<accession>N6TK15</accession>
<dbReference type="PROSITE" id="PS50850">
    <property type="entry name" value="MFS"/>
    <property type="match status" value="1"/>
</dbReference>
<dbReference type="Pfam" id="PF07690">
    <property type="entry name" value="MFS_1"/>
    <property type="match status" value="1"/>
</dbReference>
<dbReference type="Proteomes" id="UP000019118">
    <property type="component" value="Unassembled WGS sequence"/>
</dbReference>
<evidence type="ECO:0000313" key="9">
    <source>
        <dbReference type="EnsemblMetazoa" id="XP_019754071.1"/>
    </source>
</evidence>
<protein>
    <recommendedName>
        <fullName evidence="6">Major facilitator superfamily (MFS) profile domain-containing protein</fullName>
    </recommendedName>
</protein>
<feature type="transmembrane region" description="Helical" evidence="5">
    <location>
        <begin position="367"/>
        <end position="387"/>
    </location>
</feature>
<evidence type="ECO:0000256" key="3">
    <source>
        <dbReference type="ARBA" id="ARBA00022989"/>
    </source>
</evidence>
<name>N6TK15_DENPD</name>
<dbReference type="EMBL" id="KB631964">
    <property type="protein sequence ID" value="ERL87510.1"/>
    <property type="molecule type" value="Genomic_DNA"/>
</dbReference>
<dbReference type="InterPro" id="IPR036259">
    <property type="entry name" value="MFS_trans_sf"/>
</dbReference>
<feature type="transmembrane region" description="Helical" evidence="5">
    <location>
        <begin position="431"/>
        <end position="451"/>
    </location>
</feature>
<dbReference type="PANTHER" id="PTHR10924">
    <property type="entry name" value="MAJOR FACILITATOR SUPERFAMILY PROTEIN-RELATED"/>
    <property type="match status" value="1"/>
</dbReference>
<dbReference type="OMA" id="QWIKYSI"/>
<reference evidence="9" key="2">
    <citation type="submission" date="2024-08" db="UniProtKB">
        <authorList>
            <consortium name="EnsemblMetazoa"/>
        </authorList>
    </citation>
    <scope>IDENTIFICATION</scope>
</reference>
<dbReference type="Proteomes" id="UP000030742">
    <property type="component" value="Unassembled WGS sequence"/>
</dbReference>
<organism evidence="7">
    <name type="scientific">Dendroctonus ponderosae</name>
    <name type="common">Mountain pine beetle</name>
    <dbReference type="NCBI Taxonomy" id="77166"/>
    <lineage>
        <taxon>Eukaryota</taxon>
        <taxon>Metazoa</taxon>
        <taxon>Ecdysozoa</taxon>
        <taxon>Arthropoda</taxon>
        <taxon>Hexapoda</taxon>
        <taxon>Insecta</taxon>
        <taxon>Pterygota</taxon>
        <taxon>Neoptera</taxon>
        <taxon>Endopterygota</taxon>
        <taxon>Coleoptera</taxon>
        <taxon>Polyphaga</taxon>
        <taxon>Cucujiformia</taxon>
        <taxon>Curculionidae</taxon>
        <taxon>Scolytinae</taxon>
        <taxon>Dendroctonus</taxon>
    </lineage>
</organism>
<feature type="transmembrane region" description="Helical" evidence="5">
    <location>
        <begin position="77"/>
        <end position="99"/>
    </location>
</feature>
<evidence type="ECO:0000256" key="4">
    <source>
        <dbReference type="ARBA" id="ARBA00023136"/>
    </source>
</evidence>
<dbReference type="EnsemblMetazoa" id="XM_019898512.1">
    <property type="protein sequence ID" value="XP_019754071.1"/>
    <property type="gene ID" value="LOC109533243"/>
</dbReference>
<feature type="transmembrane region" description="Helical" evidence="5">
    <location>
        <begin position="47"/>
        <end position="65"/>
    </location>
</feature>
<keyword evidence="2 5" id="KW-0812">Transmembrane</keyword>
<dbReference type="InterPro" id="IPR011701">
    <property type="entry name" value="MFS"/>
</dbReference>